<organism evidence="6 7">
    <name type="scientific">Streptococcus moroccensis</name>
    <dbReference type="NCBI Taxonomy" id="1451356"/>
    <lineage>
        <taxon>Bacteria</taxon>
        <taxon>Bacillati</taxon>
        <taxon>Bacillota</taxon>
        <taxon>Bacilli</taxon>
        <taxon>Lactobacillales</taxon>
        <taxon>Streptococcaceae</taxon>
        <taxon>Streptococcus</taxon>
    </lineage>
</organism>
<accession>A0ABT9YRE5</accession>
<comment type="similarity">
    <text evidence="5">Belongs to the CitG/MdcB family.</text>
</comment>
<evidence type="ECO:0000256" key="3">
    <source>
        <dbReference type="ARBA" id="ARBA00022741"/>
    </source>
</evidence>
<dbReference type="NCBIfam" id="TIGR03125">
    <property type="entry name" value="citrate_citG"/>
    <property type="match status" value="1"/>
</dbReference>
<dbReference type="Pfam" id="PF01874">
    <property type="entry name" value="CitG"/>
    <property type="match status" value="1"/>
</dbReference>
<evidence type="ECO:0000313" key="7">
    <source>
        <dbReference type="Proteomes" id="UP001223079"/>
    </source>
</evidence>
<dbReference type="Proteomes" id="UP001223079">
    <property type="component" value="Unassembled WGS sequence"/>
</dbReference>
<keyword evidence="7" id="KW-1185">Reference proteome</keyword>
<dbReference type="PANTHER" id="PTHR30201:SF2">
    <property type="entry name" value="2-(5''-TRIPHOSPHORIBOSYL)-3'-DEPHOSPHOCOENZYME-A SYNTHASE"/>
    <property type="match status" value="1"/>
</dbReference>
<comment type="catalytic activity">
    <reaction evidence="1 5">
        <text>3'-dephospho-CoA + ATP = 2'-(5''-triphospho-alpha-D-ribosyl)-3'-dephospho-CoA + adenine</text>
        <dbReference type="Rhea" id="RHEA:15117"/>
        <dbReference type="ChEBI" id="CHEBI:16708"/>
        <dbReference type="ChEBI" id="CHEBI:30616"/>
        <dbReference type="ChEBI" id="CHEBI:57328"/>
        <dbReference type="ChEBI" id="CHEBI:61378"/>
        <dbReference type="EC" id="2.4.2.52"/>
    </reaction>
</comment>
<protein>
    <recommendedName>
        <fullName evidence="5">Probable 2-(5''-triphosphoribosyl)-3'-dephosphocoenzyme-A synthase</fullName>
        <shortName evidence="5">2-(5''-triphosphoribosyl)-3'-dephospho-CoA synthase</shortName>
        <ecNumber evidence="5">2.4.2.52</ecNumber>
    </recommendedName>
</protein>
<evidence type="ECO:0000256" key="5">
    <source>
        <dbReference type="HAMAP-Rule" id="MF_00397"/>
    </source>
</evidence>
<keyword evidence="2 5" id="KW-0808">Transferase</keyword>
<evidence type="ECO:0000256" key="4">
    <source>
        <dbReference type="ARBA" id="ARBA00022840"/>
    </source>
</evidence>
<keyword evidence="3 5" id="KW-0547">Nucleotide-binding</keyword>
<dbReference type="HAMAP" id="MF_00397">
    <property type="entry name" value="CitG"/>
    <property type="match status" value="1"/>
</dbReference>
<comment type="caution">
    <text evidence="6">The sequence shown here is derived from an EMBL/GenBank/DDBJ whole genome shotgun (WGS) entry which is preliminary data.</text>
</comment>
<dbReference type="EMBL" id="JAUSTM010000005">
    <property type="protein sequence ID" value="MDQ0222171.1"/>
    <property type="molecule type" value="Genomic_DNA"/>
</dbReference>
<dbReference type="PANTHER" id="PTHR30201">
    <property type="entry name" value="TRIPHOSPHORIBOSYL-DEPHOSPHO-COA SYNTHASE"/>
    <property type="match status" value="1"/>
</dbReference>
<gene>
    <name evidence="5" type="primary">citG</name>
    <name evidence="6" type="ORF">J2S23_000722</name>
</gene>
<sequence>MDSFTDAHIVTMAVKSLLYEVSLSPKPGLVDRFNTGAHHDMDLTLFIDSSLSLIPYFEAYLEAGNRHHGPLPLLFDRARVIGVDAEKGMFEATNGTNTHKGANFSFALVLVALGYYRGQTEKRGLLTATDSQKVLTLIKEMCHDCVMADFASIDQTKKLSYGEKLYCEYGLTGIRGEAASGYQTLQDLLLPALRGYITQFGQEEAFLRALVLLMSEVEDGNIIHRGGIKAWETIKEECLTVTVQNLATEEFYQWLTDYDQELIKRHLSPGGSADLLALGYFFMQLEGLI</sequence>
<dbReference type="GO" id="GO:0016757">
    <property type="term" value="F:glycosyltransferase activity"/>
    <property type="evidence" value="ECO:0007669"/>
    <property type="project" value="UniProtKB-KW"/>
</dbReference>
<proteinExistence type="inferred from homology"/>
<keyword evidence="4 5" id="KW-0067">ATP-binding</keyword>
<dbReference type="GO" id="GO:0046917">
    <property type="term" value="F:triphosphoribosyl-dephospho-CoA synthase activity"/>
    <property type="evidence" value="ECO:0007669"/>
    <property type="project" value="UniProtKB-EC"/>
</dbReference>
<dbReference type="Gene3D" id="1.10.4200.10">
    <property type="entry name" value="Triphosphoribosyl-dephospho-CoA protein"/>
    <property type="match status" value="1"/>
</dbReference>
<dbReference type="InterPro" id="IPR002736">
    <property type="entry name" value="CitG"/>
</dbReference>
<name>A0ABT9YRE5_9STRE</name>
<keyword evidence="6" id="KW-0328">Glycosyltransferase</keyword>
<evidence type="ECO:0000313" key="6">
    <source>
        <dbReference type="EMBL" id="MDQ0222171.1"/>
    </source>
</evidence>
<dbReference type="EC" id="2.4.2.52" evidence="5"/>
<evidence type="ECO:0000256" key="1">
    <source>
        <dbReference type="ARBA" id="ARBA00001210"/>
    </source>
</evidence>
<evidence type="ECO:0000256" key="2">
    <source>
        <dbReference type="ARBA" id="ARBA00022679"/>
    </source>
</evidence>
<dbReference type="InterPro" id="IPR017551">
    <property type="entry name" value="TriPribosyl-deP-CoA_syn_CitG"/>
</dbReference>
<reference evidence="6 7" key="1">
    <citation type="submission" date="2023-07" db="EMBL/GenBank/DDBJ databases">
        <title>Genomic Encyclopedia of Type Strains, Phase IV (KMG-IV): sequencing the most valuable type-strain genomes for metagenomic binning, comparative biology and taxonomic classification.</title>
        <authorList>
            <person name="Goeker M."/>
        </authorList>
    </citation>
    <scope>NUCLEOTIDE SEQUENCE [LARGE SCALE GENOMIC DNA]</scope>
    <source>
        <strain evidence="6 7">DSM 105143</strain>
    </source>
</reference>